<proteinExistence type="inferred from homology"/>
<sequence length="117" mass="12474">MKSPELFSAGYLVQVLGSLLLVFCCILGMLYLMRRFSRGGSGNSARLAVLASASVGSRERVVLLRAGEEQILLGVASGSVRTLHVFAEPVIVEASSTPQRPDFATILNSVNPLGPRK</sequence>
<dbReference type="InterPro" id="IPR022781">
    <property type="entry name" value="Flagellar_biosynth_FliO"/>
</dbReference>
<keyword evidence="8" id="KW-0966">Cell projection</keyword>
<reference evidence="8 9" key="1">
    <citation type="journal article" date="2018" name="Nat. Biotechnol.">
        <title>A standardized bacterial taxonomy based on genome phylogeny substantially revises the tree of life.</title>
        <authorList>
            <person name="Parks D.H."/>
            <person name="Chuvochina M."/>
            <person name="Waite D.W."/>
            <person name="Rinke C."/>
            <person name="Skarshewski A."/>
            <person name="Chaumeil P.A."/>
            <person name="Hugenholtz P."/>
        </authorList>
    </citation>
    <scope>NUCLEOTIDE SEQUENCE [LARGE SCALE GENOMIC DNA]</scope>
    <source>
        <strain evidence="8">UBA9158</strain>
    </source>
</reference>
<evidence type="ECO:0000313" key="8">
    <source>
        <dbReference type="EMBL" id="HAN27968.1"/>
    </source>
</evidence>
<evidence type="ECO:0000256" key="1">
    <source>
        <dbReference type="ARBA" id="ARBA00022475"/>
    </source>
</evidence>
<dbReference type="PANTHER" id="PTHR38766:SF1">
    <property type="entry name" value="FLAGELLAR PROTEIN FLIO"/>
    <property type="match status" value="1"/>
</dbReference>
<dbReference type="GO" id="GO:0005886">
    <property type="term" value="C:plasma membrane"/>
    <property type="evidence" value="ECO:0007669"/>
    <property type="project" value="UniProtKB-SubCell"/>
</dbReference>
<dbReference type="EMBL" id="DMND01000132">
    <property type="protein sequence ID" value="HAN27968.1"/>
    <property type="molecule type" value="Genomic_DNA"/>
</dbReference>
<protein>
    <recommendedName>
        <fullName evidence="7">Flagellar protein</fullName>
    </recommendedName>
</protein>
<keyword evidence="2 7" id="KW-0812">Transmembrane</keyword>
<comment type="caution">
    <text evidence="8">The sequence shown here is derived from an EMBL/GenBank/DDBJ whole genome shotgun (WGS) entry which is preliminary data.</text>
</comment>
<comment type="similarity">
    <text evidence="6 7">Belongs to the FliO/MopB family.</text>
</comment>
<dbReference type="Proteomes" id="UP000259273">
    <property type="component" value="Unassembled WGS sequence"/>
</dbReference>
<evidence type="ECO:0000256" key="4">
    <source>
        <dbReference type="ARBA" id="ARBA00023136"/>
    </source>
</evidence>
<dbReference type="AlphaFoldDB" id="A0A3C1KNB1"/>
<comment type="subcellular location">
    <subcellularLocation>
        <location evidence="7">Cell membrane</location>
    </subcellularLocation>
    <subcellularLocation>
        <location evidence="7">Bacterial flagellum basal body</location>
    </subcellularLocation>
</comment>
<keyword evidence="8" id="KW-0282">Flagellum</keyword>
<keyword evidence="1 7" id="KW-1003">Cell membrane</keyword>
<dbReference type="InterPro" id="IPR052205">
    <property type="entry name" value="FliO/MopB"/>
</dbReference>
<evidence type="ECO:0000256" key="7">
    <source>
        <dbReference type="RuleBase" id="RU362064"/>
    </source>
</evidence>
<keyword evidence="8" id="KW-0969">Cilium</keyword>
<feature type="transmembrane region" description="Helical" evidence="7">
    <location>
        <begin position="12"/>
        <end position="32"/>
    </location>
</feature>
<gene>
    <name evidence="8" type="primary">fliO</name>
    <name evidence="8" type="ORF">DCP75_09680</name>
</gene>
<dbReference type="GO" id="GO:0009425">
    <property type="term" value="C:bacterial-type flagellum basal body"/>
    <property type="evidence" value="ECO:0007669"/>
    <property type="project" value="UniProtKB-SubCell"/>
</dbReference>
<dbReference type="GO" id="GO:0044781">
    <property type="term" value="P:bacterial-type flagellum organization"/>
    <property type="evidence" value="ECO:0007669"/>
    <property type="project" value="UniProtKB-UniRule"/>
</dbReference>
<name>A0A3C1KNB1_9GAMM</name>
<keyword evidence="4 7" id="KW-0472">Membrane</keyword>
<organism evidence="8 9">
    <name type="scientific">Haliea salexigens</name>
    <dbReference type="NCBI Taxonomy" id="287487"/>
    <lineage>
        <taxon>Bacteria</taxon>
        <taxon>Pseudomonadati</taxon>
        <taxon>Pseudomonadota</taxon>
        <taxon>Gammaproteobacteria</taxon>
        <taxon>Cellvibrionales</taxon>
        <taxon>Halieaceae</taxon>
        <taxon>Haliea</taxon>
    </lineage>
</organism>
<evidence type="ECO:0000313" key="9">
    <source>
        <dbReference type="Proteomes" id="UP000259273"/>
    </source>
</evidence>
<keyword evidence="3 7" id="KW-1133">Transmembrane helix</keyword>
<evidence type="ECO:0000256" key="5">
    <source>
        <dbReference type="ARBA" id="ARBA00023143"/>
    </source>
</evidence>
<dbReference type="Pfam" id="PF04347">
    <property type="entry name" value="FliO"/>
    <property type="match status" value="1"/>
</dbReference>
<evidence type="ECO:0000256" key="6">
    <source>
        <dbReference type="ARBA" id="ARBA00037937"/>
    </source>
</evidence>
<dbReference type="STRING" id="1121937.GCA_000423125_00714"/>
<evidence type="ECO:0000256" key="3">
    <source>
        <dbReference type="ARBA" id="ARBA00022989"/>
    </source>
</evidence>
<dbReference type="PANTHER" id="PTHR38766">
    <property type="entry name" value="FLAGELLAR PROTEIN FLIO"/>
    <property type="match status" value="1"/>
</dbReference>
<accession>A0A3C1KNB1</accession>
<dbReference type="NCBIfam" id="TIGR03500">
    <property type="entry name" value="FliO_TIGR"/>
    <property type="match status" value="1"/>
</dbReference>
<keyword evidence="5 7" id="KW-0975">Bacterial flagellum</keyword>
<evidence type="ECO:0000256" key="2">
    <source>
        <dbReference type="ARBA" id="ARBA00022692"/>
    </source>
</evidence>